<evidence type="ECO:0000256" key="7">
    <source>
        <dbReference type="ARBA" id="ARBA00023237"/>
    </source>
</evidence>
<feature type="chain" id="PRO_5016892361" description="SusC/RagA family protein" evidence="10">
    <location>
        <begin position="51"/>
        <end position="1086"/>
    </location>
</feature>
<name>A0A365Y0H1_9BACT</name>
<dbReference type="GO" id="GO:0009279">
    <property type="term" value="C:cell outer membrane"/>
    <property type="evidence" value="ECO:0007669"/>
    <property type="project" value="UniProtKB-SubCell"/>
</dbReference>
<evidence type="ECO:0000256" key="1">
    <source>
        <dbReference type="ARBA" id="ARBA00004571"/>
    </source>
</evidence>
<keyword evidence="14" id="KW-1185">Reference proteome</keyword>
<evidence type="ECO:0000256" key="3">
    <source>
        <dbReference type="ARBA" id="ARBA00022452"/>
    </source>
</evidence>
<organism evidence="13 14">
    <name type="scientific">Chitinophaga flava</name>
    <dbReference type="NCBI Taxonomy" id="2259036"/>
    <lineage>
        <taxon>Bacteria</taxon>
        <taxon>Pseudomonadati</taxon>
        <taxon>Bacteroidota</taxon>
        <taxon>Chitinophagia</taxon>
        <taxon>Chitinophagales</taxon>
        <taxon>Chitinophagaceae</taxon>
        <taxon>Chitinophaga</taxon>
    </lineage>
</organism>
<dbReference type="Gene3D" id="2.60.40.1120">
    <property type="entry name" value="Carboxypeptidase-like, regulatory domain"/>
    <property type="match status" value="1"/>
</dbReference>
<keyword evidence="6 8" id="KW-0472">Membrane</keyword>
<dbReference type="InterPro" id="IPR037066">
    <property type="entry name" value="Plug_dom_sf"/>
</dbReference>
<dbReference type="InterPro" id="IPR036942">
    <property type="entry name" value="Beta-barrel_TonB_sf"/>
</dbReference>
<keyword evidence="2 8" id="KW-0813">Transport</keyword>
<evidence type="ECO:0000256" key="6">
    <source>
        <dbReference type="ARBA" id="ARBA00023136"/>
    </source>
</evidence>
<evidence type="ECO:0000256" key="2">
    <source>
        <dbReference type="ARBA" id="ARBA00022448"/>
    </source>
</evidence>
<dbReference type="InterPro" id="IPR012910">
    <property type="entry name" value="Plug_dom"/>
</dbReference>
<feature type="domain" description="TonB-dependent receptor-like beta-barrel" evidence="11">
    <location>
        <begin position="439"/>
        <end position="1022"/>
    </location>
</feature>
<accession>A0A365Y0H1</accession>
<dbReference type="Pfam" id="PF13715">
    <property type="entry name" value="CarbopepD_reg_2"/>
    <property type="match status" value="1"/>
</dbReference>
<keyword evidence="3 8" id="KW-1134">Transmembrane beta strand</keyword>
<evidence type="ECO:0000256" key="4">
    <source>
        <dbReference type="ARBA" id="ARBA00022692"/>
    </source>
</evidence>
<dbReference type="NCBIfam" id="TIGR04056">
    <property type="entry name" value="OMP_RagA_SusC"/>
    <property type="match status" value="1"/>
</dbReference>
<feature type="signal peptide" evidence="10">
    <location>
        <begin position="1"/>
        <end position="50"/>
    </location>
</feature>
<dbReference type="PROSITE" id="PS52016">
    <property type="entry name" value="TONB_DEPENDENT_REC_3"/>
    <property type="match status" value="1"/>
</dbReference>
<dbReference type="OrthoDB" id="604358at2"/>
<dbReference type="SUPFAM" id="SSF49464">
    <property type="entry name" value="Carboxypeptidase regulatory domain-like"/>
    <property type="match status" value="1"/>
</dbReference>
<dbReference type="Pfam" id="PF00593">
    <property type="entry name" value="TonB_dep_Rec_b-barrel"/>
    <property type="match status" value="1"/>
</dbReference>
<reference evidence="13 14" key="1">
    <citation type="submission" date="2018-05" db="EMBL/GenBank/DDBJ databases">
        <title>Chitinophaga sp. K3CV102501T nov., isolated from isolated from a monsoon evergreen broad-leaved forest soil.</title>
        <authorList>
            <person name="Lv Y."/>
        </authorList>
    </citation>
    <scope>NUCLEOTIDE SEQUENCE [LARGE SCALE GENOMIC DNA]</scope>
    <source>
        <strain evidence="13 14">GDMCC 1.1325</strain>
    </source>
</reference>
<proteinExistence type="inferred from homology"/>
<dbReference type="Proteomes" id="UP000253410">
    <property type="component" value="Unassembled WGS sequence"/>
</dbReference>
<evidence type="ECO:0000259" key="12">
    <source>
        <dbReference type="Pfam" id="PF07715"/>
    </source>
</evidence>
<dbReference type="InterPro" id="IPR000531">
    <property type="entry name" value="Beta-barrel_TonB"/>
</dbReference>
<evidence type="ECO:0000313" key="14">
    <source>
        <dbReference type="Proteomes" id="UP000253410"/>
    </source>
</evidence>
<sequence>MLDNQHSNHLYFNTLYFKNYSKQPTSKSRNMKKRLLFIFSFLLVCASSWAQQMVTGIVLDKNNQQPIIGATVMAGKKGTVTDVNGKFSLDAPAGTVVVHVTFIGYQPQDVSVGKNALQILLAPDQRSLEQVVVVGFGTQKKANLTGAVNTVDIGKTMQGRPITDPSKALQGISPGLNIQYSNGGLTASPSINIRGAGSLNGTSRPLILVDNVETPDLTLINPEDIESISVLKDAASTSIYGARAAFGVVLIKTKSGVRNMPTKITYSNNFGWNSPTSLPDFADPVAELTGMINAAKRTGPASPELFGMQLTKLRDGIINWKEKYANNRQGMEMVPGEDFDLPTATSPAYFYRVWNPKDIMFKKWTAQQIHNLNVQGGSEKLSYYLSGSFNNAGGVMKLNPDNMKKYNITGALNAAVTKWLDLDMKMMYRNYEYDAPYQYQNYFQYMWRWGAYFPYGTYQGKYFRHTPGFMANANTNTVTDNYSRINLGATLKLTKDLNVRADYTIGRDNVVRHEVGGKVMLWDFWQSTMPLASVGGDANDIVTYRNSRFKTNTFNIYATYDKKLGKDHHLKVMAGMNSEDTDTLGFSASRRSPLDPTKAELPLAVGDQTVGGYHYITAYAGMFGRVNYSYKDRWLLELNGRYDGAASFPAHDRWAFFPSVSAGYRITEENFMQPFRKVLSDMKLRASYGSLGNLDLGGKYYIPAINTSNVNWMVGNSYALGAATPVPVSQSLKWERVRTLDFGTDISLLNNHINVTFDWYQRVNDGMITSKAVPGAFGASAPKINDGSLRTRGYEISVDGNYNLKKDWTVYGTLSFWDNKTVVTEWNNPSMLLTQNYKGQVLGEIWGFETDRYFTSDDDVKNSPDQSKLVSGNFKFGPGDIKYKDLNGDGVIDGGKGTLADHGDLKRIGNSRPRYQYSIRLGTSYKQFDLDVLFQGVGKMDYWGQGDVTTPMYRAGDILYAHQIDFWTPDNQDARYPNPYPGNNNGKVPGLTSLDGSNNFYPQSKYLLNLAYLRLKNITLGYTLPDEWTKRAHLQRVRIYGSAQNIATISNVGLPLDPEITTGEAGIFGRTWPFQKTWSCGLQVNF</sequence>
<feature type="domain" description="TonB-dependent receptor plug" evidence="12">
    <location>
        <begin position="142"/>
        <end position="248"/>
    </location>
</feature>
<dbReference type="Pfam" id="PF07715">
    <property type="entry name" value="Plug"/>
    <property type="match status" value="1"/>
</dbReference>
<evidence type="ECO:0000256" key="8">
    <source>
        <dbReference type="PROSITE-ProRule" id="PRU01360"/>
    </source>
</evidence>
<comment type="subcellular location">
    <subcellularLocation>
        <location evidence="1 8">Cell outer membrane</location>
        <topology evidence="1 8">Multi-pass membrane protein</topology>
    </subcellularLocation>
</comment>
<protein>
    <recommendedName>
        <fullName evidence="15">SusC/RagA family protein</fullName>
    </recommendedName>
</protein>
<evidence type="ECO:0008006" key="15">
    <source>
        <dbReference type="Google" id="ProtNLM"/>
    </source>
</evidence>
<dbReference type="Gene3D" id="2.170.130.10">
    <property type="entry name" value="TonB-dependent receptor, plug domain"/>
    <property type="match status" value="1"/>
</dbReference>
<dbReference type="InterPro" id="IPR039426">
    <property type="entry name" value="TonB-dep_rcpt-like"/>
</dbReference>
<evidence type="ECO:0000259" key="11">
    <source>
        <dbReference type="Pfam" id="PF00593"/>
    </source>
</evidence>
<dbReference type="InterPro" id="IPR023997">
    <property type="entry name" value="TonB-dep_OMP_SusC/RagA_CS"/>
</dbReference>
<keyword evidence="5 9" id="KW-0798">TonB box</keyword>
<dbReference type="InterPro" id="IPR023996">
    <property type="entry name" value="TonB-dep_OMP_SusC/RagA"/>
</dbReference>
<keyword evidence="10" id="KW-0732">Signal</keyword>
<dbReference type="SUPFAM" id="SSF56935">
    <property type="entry name" value="Porins"/>
    <property type="match status" value="1"/>
</dbReference>
<evidence type="ECO:0000256" key="5">
    <source>
        <dbReference type="ARBA" id="ARBA00023077"/>
    </source>
</evidence>
<comment type="caution">
    <text evidence="13">The sequence shown here is derived from an EMBL/GenBank/DDBJ whole genome shotgun (WGS) entry which is preliminary data.</text>
</comment>
<keyword evidence="7 8" id="KW-0998">Cell outer membrane</keyword>
<dbReference type="Gene3D" id="2.40.170.20">
    <property type="entry name" value="TonB-dependent receptor, beta-barrel domain"/>
    <property type="match status" value="1"/>
</dbReference>
<evidence type="ECO:0000313" key="13">
    <source>
        <dbReference type="EMBL" id="RBL92087.1"/>
    </source>
</evidence>
<comment type="similarity">
    <text evidence="8 9">Belongs to the TonB-dependent receptor family.</text>
</comment>
<dbReference type="AlphaFoldDB" id="A0A365Y0H1"/>
<evidence type="ECO:0000256" key="10">
    <source>
        <dbReference type="SAM" id="SignalP"/>
    </source>
</evidence>
<evidence type="ECO:0000256" key="9">
    <source>
        <dbReference type="RuleBase" id="RU003357"/>
    </source>
</evidence>
<keyword evidence="4 8" id="KW-0812">Transmembrane</keyword>
<dbReference type="InterPro" id="IPR008969">
    <property type="entry name" value="CarboxyPept-like_regulatory"/>
</dbReference>
<dbReference type="NCBIfam" id="TIGR04057">
    <property type="entry name" value="SusC_RagA_signa"/>
    <property type="match status" value="1"/>
</dbReference>
<gene>
    <name evidence="13" type="ORF">DF182_05695</name>
</gene>
<dbReference type="EMBL" id="QFFJ01000001">
    <property type="protein sequence ID" value="RBL92087.1"/>
    <property type="molecule type" value="Genomic_DNA"/>
</dbReference>